<evidence type="ECO:0000259" key="2">
    <source>
        <dbReference type="PROSITE" id="PS50181"/>
    </source>
</evidence>
<sequence>MSETHGLLALNCNTPTAEAHSLIDKALKRRGAPILALKSQRNAFAPISRLPPEILCKIFSNVKEKEPSSPEESFKLTHVCRHWRNVGIESSSLWTELMWQNPEVTELMFRRCKGAPLVMKTPEFPYDELSVRPRFFEALKKYFDHVHRVKELTLYLAVPQWAELRNLFPKSAAHLEHLRISLQARGSVDFVSGNLLCETPQLRHLELSCFNVDWTTHSHLLRSLTYLSLENIAFTGLTWRSFANAMKEMPDLQILSLIGAFPKTTNELVDWTPIHLASLQNLIVACHQTTIEMFLSCITFPATTKTRVKCYITDHQHEPNFSGMYTKLGQIYSKALPQKDYKTLVLMEQGYLTNGFTVKLFVDAFVEEQLLVLKPKTMSSDLEFEISWSILAAGADEIGIKALNGLFNSGLPLHNIGRVFITTPIPWVLKPETFASTIGTLTQPLSILTTGAAARFVVNALLLSIGDTSQGKPTYFPNLTSIFLHKAKFATPKMMKTDEIVQFANLHRCLAERAKRGAKLERLVFMYCTRVMKSDVDALAGFVGKLDCDSQDLHLGIDLDGGPIQPRRVLRRRVPKPEKKTSKRKKKTAT</sequence>
<dbReference type="PROSITE" id="PS50181">
    <property type="entry name" value="FBOX"/>
    <property type="match status" value="1"/>
</dbReference>
<accession>A0A9P5Z471</accession>
<dbReference type="Gene3D" id="3.80.10.10">
    <property type="entry name" value="Ribonuclease Inhibitor"/>
    <property type="match status" value="1"/>
</dbReference>
<dbReference type="Pfam" id="PF12937">
    <property type="entry name" value="F-box-like"/>
    <property type="match status" value="1"/>
</dbReference>
<feature type="domain" description="F-box" evidence="2">
    <location>
        <begin position="44"/>
        <end position="97"/>
    </location>
</feature>
<name>A0A9P5Z471_9AGAR</name>
<dbReference type="AlphaFoldDB" id="A0A9P5Z471"/>
<evidence type="ECO:0000256" key="1">
    <source>
        <dbReference type="SAM" id="MobiDB-lite"/>
    </source>
</evidence>
<reference evidence="3" key="1">
    <citation type="submission" date="2020-11" db="EMBL/GenBank/DDBJ databases">
        <authorList>
            <consortium name="DOE Joint Genome Institute"/>
            <person name="Ahrendt S."/>
            <person name="Riley R."/>
            <person name="Andreopoulos W."/>
            <person name="Labutti K."/>
            <person name="Pangilinan J."/>
            <person name="Ruiz-Duenas F.J."/>
            <person name="Barrasa J.M."/>
            <person name="Sanchez-Garcia M."/>
            <person name="Camarero S."/>
            <person name="Miyauchi S."/>
            <person name="Serrano A."/>
            <person name="Linde D."/>
            <person name="Babiker R."/>
            <person name="Drula E."/>
            <person name="Ayuso-Fernandez I."/>
            <person name="Pacheco R."/>
            <person name="Padilla G."/>
            <person name="Ferreira P."/>
            <person name="Barriuso J."/>
            <person name="Kellner H."/>
            <person name="Castanera R."/>
            <person name="Alfaro M."/>
            <person name="Ramirez L."/>
            <person name="Pisabarro A.G."/>
            <person name="Kuo A."/>
            <person name="Tritt A."/>
            <person name="Lipzen A."/>
            <person name="He G."/>
            <person name="Yan M."/>
            <person name="Ng V."/>
            <person name="Cullen D."/>
            <person name="Martin F."/>
            <person name="Rosso M.-N."/>
            <person name="Henrissat B."/>
            <person name="Hibbett D."/>
            <person name="Martinez A.T."/>
            <person name="Grigoriev I.V."/>
        </authorList>
    </citation>
    <scope>NUCLEOTIDE SEQUENCE</scope>
    <source>
        <strain evidence="3">CIRM-BRFM 674</strain>
    </source>
</reference>
<dbReference type="EMBL" id="MU155188">
    <property type="protein sequence ID" value="KAF9480814.1"/>
    <property type="molecule type" value="Genomic_DNA"/>
</dbReference>
<comment type="caution">
    <text evidence="3">The sequence shown here is derived from an EMBL/GenBank/DDBJ whole genome shotgun (WGS) entry which is preliminary data.</text>
</comment>
<organism evidence="3 4">
    <name type="scientific">Pholiota conissans</name>
    <dbReference type="NCBI Taxonomy" id="109636"/>
    <lineage>
        <taxon>Eukaryota</taxon>
        <taxon>Fungi</taxon>
        <taxon>Dikarya</taxon>
        <taxon>Basidiomycota</taxon>
        <taxon>Agaricomycotina</taxon>
        <taxon>Agaricomycetes</taxon>
        <taxon>Agaricomycetidae</taxon>
        <taxon>Agaricales</taxon>
        <taxon>Agaricineae</taxon>
        <taxon>Strophariaceae</taxon>
        <taxon>Pholiota</taxon>
    </lineage>
</organism>
<proteinExistence type="predicted"/>
<keyword evidence="4" id="KW-1185">Reference proteome</keyword>
<dbReference type="Gene3D" id="1.20.1280.50">
    <property type="match status" value="1"/>
</dbReference>
<evidence type="ECO:0000313" key="4">
    <source>
        <dbReference type="Proteomes" id="UP000807469"/>
    </source>
</evidence>
<feature type="compositionally biased region" description="Basic residues" evidence="1">
    <location>
        <begin position="581"/>
        <end position="590"/>
    </location>
</feature>
<feature type="region of interest" description="Disordered" evidence="1">
    <location>
        <begin position="571"/>
        <end position="590"/>
    </location>
</feature>
<dbReference type="SUPFAM" id="SSF52047">
    <property type="entry name" value="RNI-like"/>
    <property type="match status" value="1"/>
</dbReference>
<dbReference type="InterPro" id="IPR001810">
    <property type="entry name" value="F-box_dom"/>
</dbReference>
<gene>
    <name evidence="3" type="ORF">BDN70DRAFT_585399</name>
</gene>
<dbReference type="SUPFAM" id="SSF81383">
    <property type="entry name" value="F-box domain"/>
    <property type="match status" value="1"/>
</dbReference>
<dbReference type="Proteomes" id="UP000807469">
    <property type="component" value="Unassembled WGS sequence"/>
</dbReference>
<evidence type="ECO:0000313" key="3">
    <source>
        <dbReference type="EMBL" id="KAF9480814.1"/>
    </source>
</evidence>
<dbReference type="OrthoDB" id="3172239at2759"/>
<protein>
    <recommendedName>
        <fullName evidence="2">F-box domain-containing protein</fullName>
    </recommendedName>
</protein>
<dbReference type="InterPro" id="IPR032675">
    <property type="entry name" value="LRR_dom_sf"/>
</dbReference>
<dbReference type="InterPro" id="IPR036047">
    <property type="entry name" value="F-box-like_dom_sf"/>
</dbReference>